<dbReference type="GO" id="GO:0003677">
    <property type="term" value="F:DNA binding"/>
    <property type="evidence" value="ECO:0007669"/>
    <property type="project" value="UniProtKB-KW"/>
</dbReference>
<dbReference type="SUPFAM" id="SSF47413">
    <property type="entry name" value="lambda repressor-like DNA-binding domains"/>
    <property type="match status" value="1"/>
</dbReference>
<evidence type="ECO:0000256" key="1">
    <source>
        <dbReference type="ARBA" id="ARBA00023015"/>
    </source>
</evidence>
<accession>A0A644VYL4</accession>
<dbReference type="InterPro" id="IPR036286">
    <property type="entry name" value="LexA/Signal_pep-like_sf"/>
</dbReference>
<proteinExistence type="predicted"/>
<dbReference type="InterPro" id="IPR010982">
    <property type="entry name" value="Lambda_DNA-bd_dom_sf"/>
</dbReference>
<dbReference type="Gene3D" id="2.10.109.10">
    <property type="entry name" value="Umud Fragment, subunit A"/>
    <property type="match status" value="1"/>
</dbReference>
<feature type="domain" description="HTH cro/C1-type" evidence="4">
    <location>
        <begin position="12"/>
        <end position="67"/>
    </location>
</feature>
<evidence type="ECO:0000313" key="5">
    <source>
        <dbReference type="EMBL" id="MPL96509.1"/>
    </source>
</evidence>
<sequence>MENKENKLPEKIKSLRLARQWSRGQLANKTGLTKASIEALENRRRVNPSVDKLLRLATAFDINVNDLYEAMGVENPTQNISVRRPESPEEILERLRLATPMSIPVYSEFRAHAGDAGFAPVEYIYRTRIREAPRHNIESYIVSGKCMEPKIENGDIVIVDRDMVPERGDIVLCLIDDELRVAKIIEHNGEYTLKNGEGIHSIKECQAIAVIIEVTKRLKH</sequence>
<dbReference type="Gene3D" id="1.10.260.40">
    <property type="entry name" value="lambda repressor-like DNA-binding domains"/>
    <property type="match status" value="1"/>
</dbReference>
<dbReference type="InterPro" id="IPR001387">
    <property type="entry name" value="Cro/C1-type_HTH"/>
</dbReference>
<reference evidence="5" key="1">
    <citation type="submission" date="2019-08" db="EMBL/GenBank/DDBJ databases">
        <authorList>
            <person name="Kucharzyk K."/>
            <person name="Murdoch R.W."/>
            <person name="Higgins S."/>
            <person name="Loffler F."/>
        </authorList>
    </citation>
    <scope>NUCLEOTIDE SEQUENCE</scope>
</reference>
<dbReference type="SUPFAM" id="SSF51306">
    <property type="entry name" value="LexA/Signal peptidase"/>
    <property type="match status" value="1"/>
</dbReference>
<evidence type="ECO:0000256" key="2">
    <source>
        <dbReference type="ARBA" id="ARBA00023125"/>
    </source>
</evidence>
<dbReference type="SMART" id="SM00530">
    <property type="entry name" value="HTH_XRE"/>
    <property type="match status" value="1"/>
</dbReference>
<dbReference type="PANTHER" id="PTHR40661">
    <property type="match status" value="1"/>
</dbReference>
<dbReference type="Pfam" id="PF01381">
    <property type="entry name" value="HTH_3"/>
    <property type="match status" value="1"/>
</dbReference>
<dbReference type="CDD" id="cd06529">
    <property type="entry name" value="S24_LexA-like"/>
    <property type="match status" value="1"/>
</dbReference>
<organism evidence="5">
    <name type="scientific">bioreactor metagenome</name>
    <dbReference type="NCBI Taxonomy" id="1076179"/>
    <lineage>
        <taxon>unclassified sequences</taxon>
        <taxon>metagenomes</taxon>
        <taxon>ecological metagenomes</taxon>
    </lineage>
</organism>
<keyword evidence="2" id="KW-0238">DNA-binding</keyword>
<gene>
    <name evidence="5" type="ORF">SDC9_42691</name>
</gene>
<comment type="caution">
    <text evidence="5">The sequence shown here is derived from an EMBL/GenBank/DDBJ whole genome shotgun (WGS) entry which is preliminary data.</text>
</comment>
<evidence type="ECO:0000256" key="3">
    <source>
        <dbReference type="ARBA" id="ARBA00023163"/>
    </source>
</evidence>
<name>A0A644VYL4_9ZZZZ</name>
<dbReference type="PANTHER" id="PTHR40661:SF3">
    <property type="entry name" value="FELS-1 PROPHAGE TRANSCRIPTIONAL REGULATOR"/>
    <property type="match status" value="1"/>
</dbReference>
<dbReference type="InterPro" id="IPR039418">
    <property type="entry name" value="LexA-like"/>
</dbReference>
<protein>
    <recommendedName>
        <fullName evidence="4">HTH cro/C1-type domain-containing protein</fullName>
    </recommendedName>
</protein>
<keyword evidence="1" id="KW-0805">Transcription regulation</keyword>
<evidence type="ECO:0000259" key="4">
    <source>
        <dbReference type="PROSITE" id="PS50943"/>
    </source>
</evidence>
<dbReference type="InterPro" id="IPR015927">
    <property type="entry name" value="Peptidase_S24_S26A/B/C"/>
</dbReference>
<dbReference type="AlphaFoldDB" id="A0A644VYL4"/>
<dbReference type="Pfam" id="PF00717">
    <property type="entry name" value="Peptidase_S24"/>
    <property type="match status" value="1"/>
</dbReference>
<dbReference type="PROSITE" id="PS50943">
    <property type="entry name" value="HTH_CROC1"/>
    <property type="match status" value="1"/>
</dbReference>
<dbReference type="CDD" id="cd00093">
    <property type="entry name" value="HTH_XRE"/>
    <property type="match status" value="1"/>
</dbReference>
<keyword evidence="3" id="KW-0804">Transcription</keyword>
<dbReference type="EMBL" id="VSSQ01000513">
    <property type="protein sequence ID" value="MPL96509.1"/>
    <property type="molecule type" value="Genomic_DNA"/>
</dbReference>